<dbReference type="AlphaFoldDB" id="A0A8X6YHH4"/>
<protein>
    <submittedName>
        <fullName evidence="1">Uncharacterized protein</fullName>
    </submittedName>
</protein>
<organism evidence="1 2">
    <name type="scientific">Trichonephila inaurata madagascariensis</name>
    <dbReference type="NCBI Taxonomy" id="2747483"/>
    <lineage>
        <taxon>Eukaryota</taxon>
        <taxon>Metazoa</taxon>
        <taxon>Ecdysozoa</taxon>
        <taxon>Arthropoda</taxon>
        <taxon>Chelicerata</taxon>
        <taxon>Arachnida</taxon>
        <taxon>Araneae</taxon>
        <taxon>Araneomorphae</taxon>
        <taxon>Entelegynae</taxon>
        <taxon>Araneoidea</taxon>
        <taxon>Nephilidae</taxon>
        <taxon>Trichonephila</taxon>
        <taxon>Trichonephila inaurata</taxon>
    </lineage>
</organism>
<sequence length="109" mass="12864">MASSLKKYLLSCSKLVNFDLCVYFSHLYRKHQRTCTFLLLKSAIFGFLRELRSHIFKAMKHFDDDDTSLDPRRGLRWPEAVSWLSQMAAQLQKGVELLASSFFHFCYLY</sequence>
<evidence type="ECO:0000313" key="2">
    <source>
        <dbReference type="Proteomes" id="UP000886998"/>
    </source>
</evidence>
<name>A0A8X6YHH4_9ARAC</name>
<comment type="caution">
    <text evidence="1">The sequence shown here is derived from an EMBL/GenBank/DDBJ whole genome shotgun (WGS) entry which is preliminary data.</text>
</comment>
<accession>A0A8X6YHH4</accession>
<gene>
    <name evidence="1" type="ORF">TNIN_496591</name>
</gene>
<proteinExistence type="predicted"/>
<keyword evidence="2" id="KW-1185">Reference proteome</keyword>
<dbReference type="Proteomes" id="UP000886998">
    <property type="component" value="Unassembled WGS sequence"/>
</dbReference>
<evidence type="ECO:0000313" key="1">
    <source>
        <dbReference type="EMBL" id="GFY69659.1"/>
    </source>
</evidence>
<dbReference type="EMBL" id="BMAV01017731">
    <property type="protein sequence ID" value="GFY69659.1"/>
    <property type="molecule type" value="Genomic_DNA"/>
</dbReference>
<reference evidence="1" key="1">
    <citation type="submission" date="2020-08" db="EMBL/GenBank/DDBJ databases">
        <title>Multicomponent nature underlies the extraordinary mechanical properties of spider dragline silk.</title>
        <authorList>
            <person name="Kono N."/>
            <person name="Nakamura H."/>
            <person name="Mori M."/>
            <person name="Yoshida Y."/>
            <person name="Ohtoshi R."/>
            <person name="Malay A.D."/>
            <person name="Moran D.A.P."/>
            <person name="Tomita M."/>
            <person name="Numata K."/>
            <person name="Arakawa K."/>
        </authorList>
    </citation>
    <scope>NUCLEOTIDE SEQUENCE</scope>
</reference>